<keyword evidence="1" id="KW-0812">Transmembrane</keyword>
<dbReference type="RefSeq" id="WP_039883166.1">
    <property type="nucleotide sequence ID" value="NZ_JANKIR010000029.1"/>
</dbReference>
<dbReference type="EMBL" id="UFUZ01000002">
    <property type="protein sequence ID" value="SUX41135.1"/>
    <property type="molecule type" value="Genomic_DNA"/>
</dbReference>
<organism evidence="3 4">
    <name type="scientific">Campylobacter upsaliensis</name>
    <dbReference type="NCBI Taxonomy" id="28080"/>
    <lineage>
        <taxon>Bacteria</taxon>
        <taxon>Pseudomonadati</taxon>
        <taxon>Campylobacterota</taxon>
        <taxon>Epsilonproteobacteria</taxon>
        <taxon>Campylobacterales</taxon>
        <taxon>Campylobacteraceae</taxon>
        <taxon>Campylobacter</taxon>
    </lineage>
</organism>
<keyword evidence="1" id="KW-1133">Transmembrane helix</keyword>
<reference evidence="2 5" key="1">
    <citation type="submission" date="2018-06" db="EMBL/GenBank/DDBJ databases">
        <authorList>
            <consortium name="PulseNet: The National Subtyping Network for Foodborne Disease Surveillance"/>
            <person name="Tarr C.L."/>
            <person name="Trees E."/>
            <person name="Katz L.S."/>
            <person name="Carleton-Romer H.A."/>
            <person name="Stroika S."/>
            <person name="Kucerova Z."/>
            <person name="Roache K.F."/>
            <person name="Sabol A.L."/>
            <person name="Besser J."/>
            <person name="Gerner-Smidt P."/>
        </authorList>
    </citation>
    <scope>NUCLEOTIDE SEQUENCE [LARGE SCALE GENOMIC DNA]</scope>
    <source>
        <strain evidence="2 5">PNUSAC003104</strain>
    </source>
</reference>
<evidence type="ECO:0000313" key="4">
    <source>
        <dbReference type="Proteomes" id="UP000254161"/>
    </source>
</evidence>
<dbReference type="GeneID" id="77231672"/>
<keyword evidence="1" id="KW-0472">Membrane</keyword>
<gene>
    <name evidence="2" type="ORF">CT510_07350</name>
    <name evidence="3" type="ORF">NCTC12264_01953</name>
</gene>
<protein>
    <recommendedName>
        <fullName evidence="6">DUF1640 domain-containing protein</fullName>
    </recommendedName>
</protein>
<evidence type="ECO:0000313" key="2">
    <source>
        <dbReference type="EMBL" id="EAJ1622456.1"/>
    </source>
</evidence>
<evidence type="ECO:0008006" key="6">
    <source>
        <dbReference type="Google" id="ProtNLM"/>
    </source>
</evidence>
<sequence length="112" mass="12844">MQGFNMELGYDKKVLVAHYIDELVKRFKIDIDSEDKEALVKETQNVVELIAKENFLSSQQLKQDTKDSLEKELATKEFVRSEVERAKTDLIKWIVGMQLAVGGLIVALIKFL</sequence>
<reference evidence="3 4" key="2">
    <citation type="submission" date="2018-06" db="EMBL/GenBank/DDBJ databases">
        <authorList>
            <consortium name="Pathogen Informatics"/>
            <person name="Doyle S."/>
        </authorList>
    </citation>
    <scope>NUCLEOTIDE SEQUENCE [LARGE SCALE GENOMIC DNA]</scope>
    <source>
        <strain evidence="3 4">NCTC12264</strain>
    </source>
</reference>
<proteinExistence type="predicted"/>
<keyword evidence="5" id="KW-1185">Reference proteome</keyword>
<evidence type="ECO:0000313" key="5">
    <source>
        <dbReference type="Proteomes" id="UP000535305"/>
    </source>
</evidence>
<feature type="transmembrane region" description="Helical" evidence="1">
    <location>
        <begin position="90"/>
        <end position="109"/>
    </location>
</feature>
<dbReference type="Proteomes" id="UP000535305">
    <property type="component" value="Unassembled WGS sequence"/>
</dbReference>
<dbReference type="AlphaFoldDB" id="A0A381F3J9"/>
<name>A0A381F3J9_CAMUP</name>
<dbReference type="EMBL" id="AABVLA010000032">
    <property type="protein sequence ID" value="EAJ1622456.1"/>
    <property type="molecule type" value="Genomic_DNA"/>
</dbReference>
<evidence type="ECO:0000313" key="3">
    <source>
        <dbReference type="EMBL" id="SUX41135.1"/>
    </source>
</evidence>
<evidence type="ECO:0000256" key="1">
    <source>
        <dbReference type="SAM" id="Phobius"/>
    </source>
</evidence>
<dbReference type="Proteomes" id="UP000254161">
    <property type="component" value="Unassembled WGS sequence"/>
</dbReference>
<accession>A0A381F3J9</accession>